<gene>
    <name evidence="3" type="ORF">JI739_09965</name>
</gene>
<dbReference type="InterPro" id="IPR005133">
    <property type="entry name" value="PhaG_MnhG_YufB"/>
</dbReference>
<dbReference type="RefSeq" id="WP_201683731.1">
    <property type="nucleotide sequence ID" value="NZ_JAEQNA010000002.1"/>
</dbReference>
<accession>A0A936ZFQ8</accession>
<dbReference type="GO" id="GO:0015385">
    <property type="term" value="F:sodium:proton antiporter activity"/>
    <property type="evidence" value="ECO:0007669"/>
    <property type="project" value="TreeGrafter"/>
</dbReference>
<sequence length="130" mass="13640">MSEAAMQLPLWAALLVSVLLVVGGAICVIGALGLMRLPTFYQRVHGPAITVSLGAGCLLVASMLFFSAGQQRLVLHEVVITLFVLLTAPVVSMMVMRAAVYRDLQTGRRDSGAAAGDVYPFSQDAGPPAP</sequence>
<feature type="transmembrane region" description="Helical" evidence="2">
    <location>
        <begin position="78"/>
        <end position="100"/>
    </location>
</feature>
<keyword evidence="2" id="KW-0812">Transmembrane</keyword>
<keyword evidence="4" id="KW-1185">Reference proteome</keyword>
<dbReference type="NCBIfam" id="TIGR01300">
    <property type="entry name" value="CPA3_mnhG_phaG"/>
    <property type="match status" value="1"/>
</dbReference>
<feature type="region of interest" description="Disordered" evidence="1">
    <location>
        <begin position="110"/>
        <end position="130"/>
    </location>
</feature>
<feature type="transmembrane region" description="Helical" evidence="2">
    <location>
        <begin position="46"/>
        <end position="66"/>
    </location>
</feature>
<dbReference type="PANTHER" id="PTHR34703">
    <property type="entry name" value="ANTIPORTER SUBUNIT MNHG2-RELATED"/>
    <property type="match status" value="1"/>
</dbReference>
<dbReference type="Proteomes" id="UP000613011">
    <property type="component" value="Unassembled WGS sequence"/>
</dbReference>
<name>A0A936ZFQ8_9BURK</name>
<proteinExistence type="predicted"/>
<protein>
    <submittedName>
        <fullName evidence="3">Cation:proton antiporter</fullName>
    </submittedName>
</protein>
<comment type="caution">
    <text evidence="3">The sequence shown here is derived from an EMBL/GenBank/DDBJ whole genome shotgun (WGS) entry which is preliminary data.</text>
</comment>
<keyword evidence="2" id="KW-1133">Transmembrane helix</keyword>
<dbReference type="AlphaFoldDB" id="A0A936ZFQ8"/>
<evidence type="ECO:0000313" key="3">
    <source>
        <dbReference type="EMBL" id="MBL0420669.1"/>
    </source>
</evidence>
<dbReference type="Pfam" id="PF03334">
    <property type="entry name" value="PhaG_MnhG_YufB"/>
    <property type="match status" value="1"/>
</dbReference>
<evidence type="ECO:0000313" key="4">
    <source>
        <dbReference type="Proteomes" id="UP000613011"/>
    </source>
</evidence>
<evidence type="ECO:0000256" key="2">
    <source>
        <dbReference type="SAM" id="Phobius"/>
    </source>
</evidence>
<evidence type="ECO:0000256" key="1">
    <source>
        <dbReference type="SAM" id="MobiDB-lite"/>
    </source>
</evidence>
<organism evidence="3 4">
    <name type="scientific">Ramlibacter aurantiacus</name>
    <dbReference type="NCBI Taxonomy" id="2801330"/>
    <lineage>
        <taxon>Bacteria</taxon>
        <taxon>Pseudomonadati</taxon>
        <taxon>Pseudomonadota</taxon>
        <taxon>Betaproteobacteria</taxon>
        <taxon>Burkholderiales</taxon>
        <taxon>Comamonadaceae</taxon>
        <taxon>Ramlibacter</taxon>
    </lineage>
</organism>
<dbReference type="PANTHER" id="PTHR34703:SF1">
    <property type="entry name" value="ANTIPORTER SUBUNIT MNHG2-RELATED"/>
    <property type="match status" value="1"/>
</dbReference>
<feature type="transmembrane region" description="Helical" evidence="2">
    <location>
        <begin position="12"/>
        <end position="34"/>
    </location>
</feature>
<reference evidence="3" key="1">
    <citation type="submission" date="2021-01" db="EMBL/GenBank/DDBJ databases">
        <title>Ramlibacter sp. strain AW1 16S ribosomal RNA gene Genome sequencing and assembly.</title>
        <authorList>
            <person name="Kang M."/>
        </authorList>
    </citation>
    <scope>NUCLEOTIDE SEQUENCE</scope>
    <source>
        <strain evidence="3">AW1</strain>
    </source>
</reference>
<dbReference type="EMBL" id="JAEQNA010000002">
    <property type="protein sequence ID" value="MBL0420669.1"/>
    <property type="molecule type" value="Genomic_DNA"/>
</dbReference>
<keyword evidence="2" id="KW-0472">Membrane</keyword>